<dbReference type="EMBL" id="OV725080">
    <property type="protein sequence ID" value="CAH1399025.1"/>
    <property type="molecule type" value="Genomic_DNA"/>
</dbReference>
<dbReference type="AlphaFoldDB" id="A0A9P0MNI2"/>
<evidence type="ECO:0000256" key="1">
    <source>
        <dbReference type="SAM" id="MobiDB-lite"/>
    </source>
</evidence>
<gene>
    <name evidence="2" type="ORF">NEZAVI_LOCUS8564</name>
</gene>
<organism evidence="2 3">
    <name type="scientific">Nezara viridula</name>
    <name type="common">Southern green stink bug</name>
    <name type="synonym">Cimex viridulus</name>
    <dbReference type="NCBI Taxonomy" id="85310"/>
    <lineage>
        <taxon>Eukaryota</taxon>
        <taxon>Metazoa</taxon>
        <taxon>Ecdysozoa</taxon>
        <taxon>Arthropoda</taxon>
        <taxon>Hexapoda</taxon>
        <taxon>Insecta</taxon>
        <taxon>Pterygota</taxon>
        <taxon>Neoptera</taxon>
        <taxon>Paraneoptera</taxon>
        <taxon>Hemiptera</taxon>
        <taxon>Heteroptera</taxon>
        <taxon>Panheteroptera</taxon>
        <taxon>Pentatomomorpha</taxon>
        <taxon>Pentatomoidea</taxon>
        <taxon>Pentatomidae</taxon>
        <taxon>Pentatominae</taxon>
        <taxon>Nezara</taxon>
    </lineage>
</organism>
<sequence>MKSSTDPLRTATDPEKREFRL</sequence>
<feature type="region of interest" description="Disordered" evidence="1">
    <location>
        <begin position="1"/>
        <end position="21"/>
    </location>
</feature>
<protein>
    <submittedName>
        <fullName evidence="2">Uncharacterized protein</fullName>
    </submittedName>
</protein>
<accession>A0A9P0MNI2</accession>
<proteinExistence type="predicted"/>
<keyword evidence="3" id="KW-1185">Reference proteome</keyword>
<dbReference type="Proteomes" id="UP001152798">
    <property type="component" value="Chromosome 4"/>
</dbReference>
<name>A0A9P0MNI2_NEZVI</name>
<evidence type="ECO:0000313" key="2">
    <source>
        <dbReference type="EMBL" id="CAH1399025.1"/>
    </source>
</evidence>
<feature type="compositionally biased region" description="Basic and acidic residues" evidence="1">
    <location>
        <begin position="12"/>
        <end position="21"/>
    </location>
</feature>
<reference evidence="2" key="1">
    <citation type="submission" date="2022-01" db="EMBL/GenBank/DDBJ databases">
        <authorList>
            <person name="King R."/>
        </authorList>
    </citation>
    <scope>NUCLEOTIDE SEQUENCE</scope>
</reference>
<evidence type="ECO:0000313" key="3">
    <source>
        <dbReference type="Proteomes" id="UP001152798"/>
    </source>
</evidence>